<name>R0KMS6_NOSB1</name>
<dbReference type="VEuPathDB" id="MicrosporidiaDB:NBO_1199g0001"/>
<proteinExistence type="predicted"/>
<dbReference type="Proteomes" id="UP000016927">
    <property type="component" value="Unassembled WGS sequence"/>
</dbReference>
<gene>
    <name evidence="1" type="ORF">NBO_1199g0001</name>
</gene>
<sequence length="293" mass="34360">MISFKDKIQILRTLKTDDLDLTEVTKYLDLLKYKSLAGVVLDKHLDALTDIDTQMTAVYSSISDEEWIDLISDYDTPIEKPIQKPSYSFVRNNLKTFINAYKALDQVIPELDLNILFNSLSKVLYCRTTSLQFLFFSVAKHKPNAVLHFLLDGVTSNPSVYIPYFVSFVSRFKFDCSKFIEKYCKWIRSLYKKSNFKTKSLLHIQATQGLIYICCFRREFIDKVKDLLDYIFSENICSFMNLNVVEVFCSLSGYKCNNFKSLDNHVLDLFPFDKSILKPIHELYEDYYVEFEQ</sequence>
<evidence type="ECO:0000313" key="1">
    <source>
        <dbReference type="EMBL" id="EOB11422.1"/>
    </source>
</evidence>
<evidence type="ECO:0000313" key="2">
    <source>
        <dbReference type="Proteomes" id="UP000016927"/>
    </source>
</evidence>
<protein>
    <submittedName>
        <fullName evidence="1">Uncharacterized protein</fullName>
    </submittedName>
</protein>
<dbReference type="OrthoDB" id="2195441at2759"/>
<dbReference type="OMA" id="MYLNRNI"/>
<organism evidence="1 2">
    <name type="scientific">Nosema bombycis (strain CQ1 / CVCC 102059)</name>
    <name type="common">Microsporidian parasite</name>
    <name type="synonym">Pebrine of silkworm</name>
    <dbReference type="NCBI Taxonomy" id="578461"/>
    <lineage>
        <taxon>Eukaryota</taxon>
        <taxon>Fungi</taxon>
        <taxon>Fungi incertae sedis</taxon>
        <taxon>Microsporidia</taxon>
        <taxon>Nosematidae</taxon>
        <taxon>Nosema</taxon>
    </lineage>
</organism>
<dbReference type="EMBL" id="KB910106">
    <property type="protein sequence ID" value="EOB11422.1"/>
    <property type="molecule type" value="Genomic_DNA"/>
</dbReference>
<reference evidence="1 2" key="1">
    <citation type="journal article" date="2013" name="BMC Genomics">
        <title>Comparative genomics of parasitic silkworm microsporidia reveal an association between genome expansion and host adaptation.</title>
        <authorList>
            <person name="Pan G."/>
            <person name="Xu J."/>
            <person name="Li T."/>
            <person name="Xia Q."/>
            <person name="Liu S.L."/>
            <person name="Zhang G."/>
            <person name="Li S."/>
            <person name="Li C."/>
            <person name="Liu H."/>
            <person name="Yang L."/>
            <person name="Liu T."/>
            <person name="Zhang X."/>
            <person name="Wu Z."/>
            <person name="Fan W."/>
            <person name="Dang X."/>
            <person name="Xiang H."/>
            <person name="Tao M."/>
            <person name="Li Y."/>
            <person name="Hu J."/>
            <person name="Li Z."/>
            <person name="Lin L."/>
            <person name="Luo J."/>
            <person name="Geng L."/>
            <person name="Wang L."/>
            <person name="Long M."/>
            <person name="Wan Y."/>
            <person name="He N."/>
            <person name="Zhang Z."/>
            <person name="Lu C."/>
            <person name="Keeling P.J."/>
            <person name="Wang J."/>
            <person name="Xiang Z."/>
            <person name="Zhou Z."/>
        </authorList>
    </citation>
    <scope>NUCLEOTIDE SEQUENCE [LARGE SCALE GENOMIC DNA]</scope>
    <source>
        <strain evidence="2">CQ1 / CVCC 102059</strain>
    </source>
</reference>
<keyword evidence="2" id="KW-1185">Reference proteome</keyword>
<dbReference type="HOGENOM" id="CLU_980368_0_0_1"/>
<dbReference type="AlphaFoldDB" id="R0KMS6"/>
<accession>R0KMS6</accession>